<keyword evidence="7" id="KW-0378">Hydrolase</keyword>
<evidence type="ECO:0000256" key="5">
    <source>
        <dbReference type="SAM" id="MobiDB-lite"/>
    </source>
</evidence>
<dbReference type="NCBIfam" id="TIGR00444">
    <property type="entry name" value="mazG"/>
    <property type="match status" value="1"/>
</dbReference>
<evidence type="ECO:0000256" key="2">
    <source>
        <dbReference type="ARBA" id="ARBA00061115"/>
    </source>
</evidence>
<keyword evidence="8" id="KW-1185">Reference proteome</keyword>
<dbReference type="GO" id="GO:0046081">
    <property type="term" value="P:dUTP catabolic process"/>
    <property type="evidence" value="ECO:0007669"/>
    <property type="project" value="TreeGrafter"/>
</dbReference>
<dbReference type="InterPro" id="IPR048011">
    <property type="entry name" value="NTP-PPase_MazG-like_C"/>
</dbReference>
<evidence type="ECO:0000313" key="7">
    <source>
        <dbReference type="EMBL" id="TQV79208.1"/>
    </source>
</evidence>
<feature type="domain" description="NTP pyrophosphohydrolase MazG-like" evidence="6">
    <location>
        <begin position="29"/>
        <end position="102"/>
    </location>
</feature>
<evidence type="ECO:0000256" key="3">
    <source>
        <dbReference type="ARBA" id="ARBA00066372"/>
    </source>
</evidence>
<dbReference type="PANTHER" id="PTHR30522:SF0">
    <property type="entry name" value="NUCLEOSIDE TRIPHOSPHATE PYROPHOSPHOHYDROLASE"/>
    <property type="match status" value="1"/>
</dbReference>
<dbReference type="GO" id="GO:0046076">
    <property type="term" value="P:dTTP catabolic process"/>
    <property type="evidence" value="ECO:0007669"/>
    <property type="project" value="TreeGrafter"/>
</dbReference>
<comment type="similarity">
    <text evidence="2">Belongs to the nucleoside triphosphate pyrophosphohydrolase family.</text>
</comment>
<feature type="region of interest" description="Disordered" evidence="5">
    <location>
        <begin position="254"/>
        <end position="276"/>
    </location>
</feature>
<dbReference type="GO" id="GO:0006203">
    <property type="term" value="P:dGTP catabolic process"/>
    <property type="evidence" value="ECO:0007669"/>
    <property type="project" value="TreeGrafter"/>
</dbReference>
<dbReference type="SUPFAM" id="SSF101386">
    <property type="entry name" value="all-alpha NTP pyrophosphatases"/>
    <property type="match status" value="2"/>
</dbReference>
<dbReference type="CDD" id="cd11528">
    <property type="entry name" value="NTP-PPase_MazG_Nterm"/>
    <property type="match status" value="1"/>
</dbReference>
<dbReference type="EC" id="3.6.1.8" evidence="3"/>
<dbReference type="InterPro" id="IPR004518">
    <property type="entry name" value="MazG-like_dom"/>
</dbReference>
<feature type="compositionally biased region" description="Basic and acidic residues" evidence="5">
    <location>
        <begin position="262"/>
        <end position="276"/>
    </location>
</feature>
<dbReference type="AlphaFoldDB" id="A0A545TPV1"/>
<dbReference type="GO" id="GO:0047693">
    <property type="term" value="F:ATP diphosphatase activity"/>
    <property type="evidence" value="ECO:0007669"/>
    <property type="project" value="UniProtKB-EC"/>
</dbReference>
<evidence type="ECO:0000256" key="4">
    <source>
        <dbReference type="ARBA" id="ARBA00074799"/>
    </source>
</evidence>
<comment type="catalytic activity">
    <reaction evidence="1">
        <text>ATP + H2O = AMP + diphosphate + H(+)</text>
        <dbReference type="Rhea" id="RHEA:14245"/>
        <dbReference type="ChEBI" id="CHEBI:15377"/>
        <dbReference type="ChEBI" id="CHEBI:15378"/>
        <dbReference type="ChEBI" id="CHEBI:30616"/>
        <dbReference type="ChEBI" id="CHEBI:33019"/>
        <dbReference type="ChEBI" id="CHEBI:456215"/>
        <dbReference type="EC" id="3.6.1.8"/>
    </reaction>
</comment>
<dbReference type="InterPro" id="IPR048015">
    <property type="entry name" value="NTP-PPase_MazG-like_N"/>
</dbReference>
<dbReference type="GO" id="GO:0006950">
    <property type="term" value="P:response to stress"/>
    <property type="evidence" value="ECO:0007669"/>
    <property type="project" value="UniProtKB-ARBA"/>
</dbReference>
<protein>
    <recommendedName>
        <fullName evidence="4">Nucleoside triphosphate pyrophosphohydrolase</fullName>
        <ecNumber evidence="3">3.6.1.8</ecNumber>
    </recommendedName>
</protein>
<proteinExistence type="inferred from homology"/>
<dbReference type="GO" id="GO:0046052">
    <property type="term" value="P:UTP catabolic process"/>
    <property type="evidence" value="ECO:0007669"/>
    <property type="project" value="TreeGrafter"/>
</dbReference>
<accession>A0A545TPV1</accession>
<dbReference type="Pfam" id="PF03819">
    <property type="entry name" value="MazG"/>
    <property type="match status" value="2"/>
</dbReference>
<reference evidence="7 8" key="1">
    <citation type="submission" date="2019-06" db="EMBL/GenBank/DDBJ databases">
        <title>Whole genome sequence for Rhodospirillaceae sp. R148.</title>
        <authorList>
            <person name="Wang G."/>
        </authorList>
    </citation>
    <scope>NUCLEOTIDE SEQUENCE [LARGE SCALE GENOMIC DNA]</scope>
    <source>
        <strain evidence="7 8">R148</strain>
    </source>
</reference>
<dbReference type="CDD" id="cd11529">
    <property type="entry name" value="NTP-PPase_MazG_Cterm"/>
    <property type="match status" value="1"/>
</dbReference>
<dbReference type="FunFam" id="1.10.287.1080:FF:000001">
    <property type="entry name" value="Nucleoside triphosphate pyrophosphohydrolase"/>
    <property type="match status" value="1"/>
</dbReference>
<organism evidence="7 8">
    <name type="scientific">Denitrobaculum tricleocarpae</name>
    <dbReference type="NCBI Taxonomy" id="2591009"/>
    <lineage>
        <taxon>Bacteria</taxon>
        <taxon>Pseudomonadati</taxon>
        <taxon>Pseudomonadota</taxon>
        <taxon>Alphaproteobacteria</taxon>
        <taxon>Rhodospirillales</taxon>
        <taxon>Rhodospirillaceae</taxon>
        <taxon>Denitrobaculum</taxon>
    </lineage>
</organism>
<dbReference type="RefSeq" id="WP_142897432.1">
    <property type="nucleotide sequence ID" value="NZ_ML660056.1"/>
</dbReference>
<comment type="caution">
    <text evidence="7">The sequence shown here is derived from an EMBL/GenBank/DDBJ whole genome shotgun (WGS) entry which is preliminary data.</text>
</comment>
<evidence type="ECO:0000256" key="1">
    <source>
        <dbReference type="ARBA" id="ARBA00052141"/>
    </source>
</evidence>
<evidence type="ECO:0000259" key="6">
    <source>
        <dbReference type="Pfam" id="PF03819"/>
    </source>
</evidence>
<feature type="domain" description="NTP pyrophosphohydrolase MazG-like" evidence="6">
    <location>
        <begin position="170"/>
        <end position="243"/>
    </location>
</feature>
<dbReference type="PANTHER" id="PTHR30522">
    <property type="entry name" value="NUCLEOSIDE TRIPHOSPHATE PYROPHOSPHOHYDROLASE"/>
    <property type="match status" value="1"/>
</dbReference>
<gene>
    <name evidence="7" type="primary">mazG</name>
    <name evidence="7" type="ORF">FKG95_16235</name>
</gene>
<sequence length="276" mass="31200">MNSHKIEGLLEIMARLRDRDDGCPWDIEQTFASIAPYTIEEAYEVAEAIEQGDLEALKDELGDLLLQVVFHARMAEEQKSFDFDDVIAAISYKMIRRHPHVFGDEQERDAATQTASWETQKAEERRAKANGAPVSALEGVTVGLPGLTRAMKLQKRAARVGFDWPEALQVLDKITEEIGELREVMESVVESSDPDAKTTRQARLADEFGDTLFALANLARHLKIDPEAALRGTNAKFERRFRWVEQRLAEEGVAPADAPLEVMERHWQQAKQTERS</sequence>
<dbReference type="NCBIfam" id="NF007113">
    <property type="entry name" value="PRK09562.1"/>
    <property type="match status" value="1"/>
</dbReference>
<dbReference type="EMBL" id="VHSH01000005">
    <property type="protein sequence ID" value="TQV79208.1"/>
    <property type="molecule type" value="Genomic_DNA"/>
</dbReference>
<dbReference type="GO" id="GO:0046061">
    <property type="term" value="P:dATP catabolic process"/>
    <property type="evidence" value="ECO:0007669"/>
    <property type="project" value="TreeGrafter"/>
</dbReference>
<name>A0A545TPV1_9PROT</name>
<dbReference type="Proteomes" id="UP000315252">
    <property type="component" value="Unassembled WGS sequence"/>
</dbReference>
<dbReference type="OrthoDB" id="9808939at2"/>
<dbReference type="FunFam" id="1.10.287.1080:FF:000003">
    <property type="entry name" value="Nucleoside triphosphate pyrophosphohydrolase"/>
    <property type="match status" value="1"/>
</dbReference>
<dbReference type="Gene3D" id="1.10.287.1080">
    <property type="entry name" value="MazG-like"/>
    <property type="match status" value="2"/>
</dbReference>
<dbReference type="GO" id="GO:0046047">
    <property type="term" value="P:TTP catabolic process"/>
    <property type="evidence" value="ECO:0007669"/>
    <property type="project" value="TreeGrafter"/>
</dbReference>
<evidence type="ECO:0000313" key="8">
    <source>
        <dbReference type="Proteomes" id="UP000315252"/>
    </source>
</evidence>
<dbReference type="InterPro" id="IPR011551">
    <property type="entry name" value="NTP_PyrPHydrolase_MazG"/>
</dbReference>